<comment type="pathway">
    <text evidence="1 6">Carbohydrate biosynthesis; dTDP-L-rhamnose biosynthesis.</text>
</comment>
<dbReference type="InterPro" id="IPR036291">
    <property type="entry name" value="NAD(P)-bd_dom_sf"/>
</dbReference>
<dbReference type="GO" id="GO:0008831">
    <property type="term" value="F:dTDP-4-dehydrorhamnose reductase activity"/>
    <property type="evidence" value="ECO:0007669"/>
    <property type="project" value="UniProtKB-EC"/>
</dbReference>
<evidence type="ECO:0000256" key="2">
    <source>
        <dbReference type="ARBA" id="ARBA00010944"/>
    </source>
</evidence>
<dbReference type="InterPro" id="IPR005913">
    <property type="entry name" value="dTDP_dehydrorham_reduct"/>
</dbReference>
<dbReference type="UniPathway" id="UPA00124"/>
<dbReference type="Proteomes" id="UP000435036">
    <property type="component" value="Unassembled WGS sequence"/>
</dbReference>
<sequence>MNGNKRVVITGATGQLGQALKERAEGIPGFEFIFLDRQELPLENLEQVVRSLKSLQPHVLINTAAYTAVDLAEVEIELAERVNHLAVREMAAYAAQYDCKFMSISTDYVFDGSSSFPLDENQPTAPVNVYGRSKLNGEKAAFEVNAQSIIIRTSWVYSPFGKNFVNTMLQLMRTKDEISVVSDQHGSPTNAFDLADLLLNIIEKDLWIPGIYHYSNEGEASWFDFAIAIRQLTQLDCKVLPVNSDAFPTKAKRPKNSLLDKSKIKSTFDITIPHWKESLTKMLEQYPEL</sequence>
<name>A0A6N8L3M5_9SPHI</name>
<dbReference type="PANTHER" id="PTHR10491">
    <property type="entry name" value="DTDP-4-DEHYDRORHAMNOSE REDUCTASE"/>
    <property type="match status" value="1"/>
</dbReference>
<evidence type="ECO:0000259" key="7">
    <source>
        <dbReference type="Pfam" id="PF04321"/>
    </source>
</evidence>
<dbReference type="AlphaFoldDB" id="A0A6N8L3M5"/>
<comment type="similarity">
    <text evidence="2 6">Belongs to the dTDP-4-dehydrorhamnose reductase family.</text>
</comment>
<keyword evidence="6 8" id="KW-0560">Oxidoreductase</keyword>
<evidence type="ECO:0000256" key="1">
    <source>
        <dbReference type="ARBA" id="ARBA00004781"/>
    </source>
</evidence>
<dbReference type="GO" id="GO:0019305">
    <property type="term" value="P:dTDP-rhamnose biosynthetic process"/>
    <property type="evidence" value="ECO:0007669"/>
    <property type="project" value="UniProtKB-UniPathway"/>
</dbReference>
<dbReference type="NCBIfam" id="TIGR01214">
    <property type="entry name" value="rmlD"/>
    <property type="match status" value="1"/>
</dbReference>
<dbReference type="Gene3D" id="3.90.25.10">
    <property type="entry name" value="UDP-galactose 4-epimerase, domain 1"/>
    <property type="match status" value="1"/>
</dbReference>
<reference evidence="8 9" key="1">
    <citation type="submission" date="2019-12" db="EMBL/GenBank/DDBJ databases">
        <authorList>
            <person name="Dong K."/>
        </authorList>
    </citation>
    <scope>NUCLEOTIDE SEQUENCE [LARGE SCALE GENOMIC DNA]</scope>
    <source>
        <strain evidence="8 9">JCM 31225</strain>
    </source>
</reference>
<dbReference type="OrthoDB" id="9803892at2"/>
<dbReference type="InterPro" id="IPR029903">
    <property type="entry name" value="RmlD-like-bd"/>
</dbReference>
<dbReference type="CDD" id="cd05254">
    <property type="entry name" value="dTDP_HR_like_SDR_e"/>
    <property type="match status" value="1"/>
</dbReference>
<evidence type="ECO:0000256" key="3">
    <source>
        <dbReference type="ARBA" id="ARBA00012929"/>
    </source>
</evidence>
<dbReference type="EMBL" id="WSQA01000014">
    <property type="protein sequence ID" value="MVZ63629.1"/>
    <property type="molecule type" value="Genomic_DNA"/>
</dbReference>
<dbReference type="SUPFAM" id="SSF51735">
    <property type="entry name" value="NAD(P)-binding Rossmann-fold domains"/>
    <property type="match status" value="1"/>
</dbReference>
<accession>A0A6N8L3M5</accession>
<dbReference type="GO" id="GO:0005829">
    <property type="term" value="C:cytosol"/>
    <property type="evidence" value="ECO:0007669"/>
    <property type="project" value="TreeGrafter"/>
</dbReference>
<dbReference type="Pfam" id="PF04321">
    <property type="entry name" value="RmlD_sub_bind"/>
    <property type="match status" value="1"/>
</dbReference>
<evidence type="ECO:0000256" key="5">
    <source>
        <dbReference type="ARBA" id="ARBA00048200"/>
    </source>
</evidence>
<proteinExistence type="inferred from homology"/>
<feature type="domain" description="RmlD-like substrate binding" evidence="7">
    <location>
        <begin position="6"/>
        <end position="286"/>
    </location>
</feature>
<organism evidence="8 9">
    <name type="scientific">Sphingobacterium humi</name>
    <dbReference type="NCBI Taxonomy" id="1796905"/>
    <lineage>
        <taxon>Bacteria</taxon>
        <taxon>Pseudomonadati</taxon>
        <taxon>Bacteroidota</taxon>
        <taxon>Sphingobacteriia</taxon>
        <taxon>Sphingobacteriales</taxon>
        <taxon>Sphingobacteriaceae</taxon>
        <taxon>Sphingobacterium</taxon>
    </lineage>
</organism>
<keyword evidence="9" id="KW-1185">Reference proteome</keyword>
<evidence type="ECO:0000313" key="8">
    <source>
        <dbReference type="EMBL" id="MVZ63629.1"/>
    </source>
</evidence>
<evidence type="ECO:0000256" key="6">
    <source>
        <dbReference type="RuleBase" id="RU364082"/>
    </source>
</evidence>
<evidence type="ECO:0000256" key="4">
    <source>
        <dbReference type="ARBA" id="ARBA00017099"/>
    </source>
</evidence>
<dbReference type="EC" id="1.1.1.133" evidence="3 6"/>
<dbReference type="Gene3D" id="3.40.50.720">
    <property type="entry name" value="NAD(P)-binding Rossmann-like Domain"/>
    <property type="match status" value="1"/>
</dbReference>
<keyword evidence="6" id="KW-0521">NADP</keyword>
<comment type="function">
    <text evidence="6">Catalyzes the reduction of dTDP-6-deoxy-L-lyxo-4-hexulose to yield dTDP-L-rhamnose.</text>
</comment>
<dbReference type="PANTHER" id="PTHR10491:SF4">
    <property type="entry name" value="METHIONINE ADENOSYLTRANSFERASE 2 SUBUNIT BETA"/>
    <property type="match status" value="1"/>
</dbReference>
<evidence type="ECO:0000313" key="9">
    <source>
        <dbReference type="Proteomes" id="UP000435036"/>
    </source>
</evidence>
<gene>
    <name evidence="8" type="primary">rfbD</name>
    <name evidence="8" type="ORF">GQF63_16500</name>
</gene>
<comment type="catalytic activity">
    <reaction evidence="5">
        <text>dTDP-beta-L-rhamnose + NADP(+) = dTDP-4-dehydro-beta-L-rhamnose + NADPH + H(+)</text>
        <dbReference type="Rhea" id="RHEA:21796"/>
        <dbReference type="ChEBI" id="CHEBI:15378"/>
        <dbReference type="ChEBI" id="CHEBI:57510"/>
        <dbReference type="ChEBI" id="CHEBI:57783"/>
        <dbReference type="ChEBI" id="CHEBI:58349"/>
        <dbReference type="ChEBI" id="CHEBI:62830"/>
        <dbReference type="EC" id="1.1.1.133"/>
    </reaction>
</comment>
<protein>
    <recommendedName>
        <fullName evidence="4 6">dTDP-4-dehydrorhamnose reductase</fullName>
        <ecNumber evidence="3 6">1.1.1.133</ecNumber>
    </recommendedName>
</protein>
<dbReference type="RefSeq" id="WP_160370346.1">
    <property type="nucleotide sequence ID" value="NZ_WSQA01000014.1"/>
</dbReference>
<comment type="caution">
    <text evidence="8">The sequence shown here is derived from an EMBL/GenBank/DDBJ whole genome shotgun (WGS) entry which is preliminary data.</text>
</comment>